<dbReference type="AlphaFoldDB" id="A0AAU9UDH3"/>
<dbReference type="InterPro" id="IPR000182">
    <property type="entry name" value="GNAT_dom"/>
</dbReference>
<gene>
    <name evidence="2" type="ORF">EEDITHA_LOCUS10380</name>
</gene>
<comment type="caution">
    <text evidence="2">The sequence shown here is derived from an EMBL/GenBank/DDBJ whole genome shotgun (WGS) entry which is preliminary data.</text>
</comment>
<dbReference type="InterPro" id="IPR039840">
    <property type="entry name" value="NAA80"/>
</dbReference>
<evidence type="ECO:0000259" key="1">
    <source>
        <dbReference type="PROSITE" id="PS51186"/>
    </source>
</evidence>
<protein>
    <recommendedName>
        <fullName evidence="1">N-acetyltransferase domain-containing protein</fullName>
    </recommendedName>
</protein>
<dbReference type="Gene3D" id="3.40.630.30">
    <property type="match status" value="1"/>
</dbReference>
<dbReference type="SUPFAM" id="SSF55729">
    <property type="entry name" value="Acyl-CoA N-acyltransferases (Nat)"/>
    <property type="match status" value="1"/>
</dbReference>
<dbReference type="InterPro" id="IPR016181">
    <property type="entry name" value="Acyl_CoA_acyltransferase"/>
</dbReference>
<dbReference type="PROSITE" id="PS51186">
    <property type="entry name" value="GNAT"/>
    <property type="match status" value="1"/>
</dbReference>
<evidence type="ECO:0000313" key="2">
    <source>
        <dbReference type="EMBL" id="CAH2094850.1"/>
    </source>
</evidence>
<reference evidence="2" key="1">
    <citation type="submission" date="2022-03" db="EMBL/GenBank/DDBJ databases">
        <authorList>
            <person name="Tunstrom K."/>
        </authorList>
    </citation>
    <scope>NUCLEOTIDE SEQUENCE</scope>
</reference>
<dbReference type="CDD" id="cd04301">
    <property type="entry name" value="NAT_SF"/>
    <property type="match status" value="1"/>
</dbReference>
<dbReference type="Pfam" id="PF00583">
    <property type="entry name" value="Acetyltransf_1"/>
    <property type="match status" value="1"/>
</dbReference>
<dbReference type="PANTHER" id="PTHR13538">
    <property type="entry name" value="N-ACETYLTRANSFERASE 6"/>
    <property type="match status" value="1"/>
</dbReference>
<name>A0AAU9UDH3_EUPED</name>
<accession>A0AAU9UDH3</accession>
<evidence type="ECO:0000313" key="3">
    <source>
        <dbReference type="Proteomes" id="UP001153954"/>
    </source>
</evidence>
<sequence length="197" mass="22154">MEHKGLQVLQLHKYPQYLKPCCELINEEWPRSETARMMSLQASCDKLPTSLILINEDKLLLGHCKLTAIPSMPNSCFIETVVISKSMRGQKLGTYLMNEVEKYCQNVLKLGMVHLSTKGQENFYTKLGYEFCAPVSIYGSSISSNIVVEVNNLSKKEINSTTLASNIPIPPPLPSSKPINVNNTIKTSKTYMFKYLS</sequence>
<dbReference type="PANTHER" id="PTHR13538:SF4">
    <property type="entry name" value="N-ALPHA-ACETYLTRANSFERASE 80"/>
    <property type="match status" value="1"/>
</dbReference>
<dbReference type="GO" id="GO:1905502">
    <property type="term" value="F:acetyl-CoA binding"/>
    <property type="evidence" value="ECO:0007669"/>
    <property type="project" value="TreeGrafter"/>
</dbReference>
<dbReference type="GO" id="GO:0005737">
    <property type="term" value="C:cytoplasm"/>
    <property type="evidence" value="ECO:0007669"/>
    <property type="project" value="TreeGrafter"/>
</dbReference>
<dbReference type="EMBL" id="CAKOGL010000014">
    <property type="protein sequence ID" value="CAH2094850.1"/>
    <property type="molecule type" value="Genomic_DNA"/>
</dbReference>
<dbReference type="GO" id="GO:0008080">
    <property type="term" value="F:N-acetyltransferase activity"/>
    <property type="evidence" value="ECO:0007669"/>
    <property type="project" value="InterPro"/>
</dbReference>
<organism evidence="2 3">
    <name type="scientific">Euphydryas editha</name>
    <name type="common">Edith's checkerspot</name>
    <dbReference type="NCBI Taxonomy" id="104508"/>
    <lineage>
        <taxon>Eukaryota</taxon>
        <taxon>Metazoa</taxon>
        <taxon>Ecdysozoa</taxon>
        <taxon>Arthropoda</taxon>
        <taxon>Hexapoda</taxon>
        <taxon>Insecta</taxon>
        <taxon>Pterygota</taxon>
        <taxon>Neoptera</taxon>
        <taxon>Endopterygota</taxon>
        <taxon>Lepidoptera</taxon>
        <taxon>Glossata</taxon>
        <taxon>Ditrysia</taxon>
        <taxon>Papilionoidea</taxon>
        <taxon>Nymphalidae</taxon>
        <taxon>Nymphalinae</taxon>
        <taxon>Euphydryas</taxon>
    </lineage>
</organism>
<dbReference type="Proteomes" id="UP001153954">
    <property type="component" value="Unassembled WGS sequence"/>
</dbReference>
<proteinExistence type="predicted"/>
<feature type="domain" description="N-acetyltransferase" evidence="1">
    <location>
        <begin position="9"/>
        <end position="154"/>
    </location>
</feature>
<keyword evidence="3" id="KW-1185">Reference proteome</keyword>